<dbReference type="AlphaFoldDB" id="R7V2T5"/>
<feature type="compositionally biased region" description="Acidic residues" evidence="1">
    <location>
        <begin position="64"/>
        <end position="77"/>
    </location>
</feature>
<evidence type="ECO:0000313" key="2">
    <source>
        <dbReference type="EMBL" id="ELU12864.1"/>
    </source>
</evidence>
<dbReference type="EnsemblMetazoa" id="CapteT198660">
    <property type="protein sequence ID" value="CapteP198660"/>
    <property type="gene ID" value="CapteG198660"/>
</dbReference>
<name>R7V2T5_CAPTE</name>
<dbReference type="Proteomes" id="UP000014760">
    <property type="component" value="Unassembled WGS sequence"/>
</dbReference>
<dbReference type="EMBL" id="AMQN01000767">
    <property type="status" value="NOT_ANNOTATED_CDS"/>
    <property type="molecule type" value="Genomic_DNA"/>
</dbReference>
<organism evidence="2">
    <name type="scientific">Capitella teleta</name>
    <name type="common">Polychaete worm</name>
    <dbReference type="NCBI Taxonomy" id="283909"/>
    <lineage>
        <taxon>Eukaryota</taxon>
        <taxon>Metazoa</taxon>
        <taxon>Spiralia</taxon>
        <taxon>Lophotrochozoa</taxon>
        <taxon>Annelida</taxon>
        <taxon>Polychaeta</taxon>
        <taxon>Sedentaria</taxon>
        <taxon>Scolecida</taxon>
        <taxon>Capitellidae</taxon>
        <taxon>Capitella</taxon>
    </lineage>
</organism>
<feature type="region of interest" description="Disordered" evidence="1">
    <location>
        <begin position="138"/>
        <end position="157"/>
    </location>
</feature>
<reference evidence="4" key="1">
    <citation type="submission" date="2012-12" db="EMBL/GenBank/DDBJ databases">
        <authorList>
            <person name="Hellsten U."/>
            <person name="Grimwood J."/>
            <person name="Chapman J.A."/>
            <person name="Shapiro H."/>
            <person name="Aerts A."/>
            <person name="Otillar R.P."/>
            <person name="Terry A.Y."/>
            <person name="Boore J.L."/>
            <person name="Simakov O."/>
            <person name="Marletaz F."/>
            <person name="Cho S.-J."/>
            <person name="Edsinger-Gonzales E."/>
            <person name="Havlak P."/>
            <person name="Kuo D.-H."/>
            <person name="Larsson T."/>
            <person name="Lv J."/>
            <person name="Arendt D."/>
            <person name="Savage R."/>
            <person name="Osoegawa K."/>
            <person name="de Jong P."/>
            <person name="Lindberg D.R."/>
            <person name="Seaver E.C."/>
            <person name="Weisblat D.A."/>
            <person name="Putnam N.H."/>
            <person name="Grigoriev I.V."/>
            <person name="Rokhsar D.S."/>
        </authorList>
    </citation>
    <scope>NUCLEOTIDE SEQUENCE</scope>
    <source>
        <strain evidence="4">I ESC-2004</strain>
    </source>
</reference>
<keyword evidence="4" id="KW-1185">Reference proteome</keyword>
<feature type="compositionally biased region" description="Basic and acidic residues" evidence="1">
    <location>
        <begin position="78"/>
        <end position="103"/>
    </location>
</feature>
<proteinExistence type="predicted"/>
<gene>
    <name evidence="2" type="ORF">CAPTEDRAFT_198660</name>
</gene>
<evidence type="ECO:0000256" key="1">
    <source>
        <dbReference type="SAM" id="MobiDB-lite"/>
    </source>
</evidence>
<accession>R7V2T5</accession>
<feature type="compositionally biased region" description="Polar residues" evidence="1">
    <location>
        <begin position="138"/>
        <end position="151"/>
    </location>
</feature>
<evidence type="ECO:0000313" key="4">
    <source>
        <dbReference type="Proteomes" id="UP000014760"/>
    </source>
</evidence>
<evidence type="ECO:0000313" key="3">
    <source>
        <dbReference type="EnsemblMetazoa" id="CapteP198660"/>
    </source>
</evidence>
<protein>
    <submittedName>
        <fullName evidence="2 3">Uncharacterized protein</fullName>
    </submittedName>
</protein>
<reference evidence="3" key="3">
    <citation type="submission" date="2015-06" db="UniProtKB">
        <authorList>
            <consortium name="EnsemblMetazoa"/>
        </authorList>
    </citation>
    <scope>IDENTIFICATION</scope>
</reference>
<dbReference type="HOGENOM" id="CLU_096930_1_0_1"/>
<feature type="region of interest" description="Disordered" evidence="1">
    <location>
        <begin position="1"/>
        <end position="103"/>
    </location>
</feature>
<dbReference type="EMBL" id="KB295623">
    <property type="protein sequence ID" value="ELU12864.1"/>
    <property type="molecule type" value="Genomic_DNA"/>
</dbReference>
<feature type="compositionally biased region" description="Basic and acidic residues" evidence="1">
    <location>
        <begin position="51"/>
        <end position="63"/>
    </location>
</feature>
<sequence length="157" mass="18111">MTKDGEKSSARAKPRAKPLDQDDHDGHDYCDGSDDTDGHFYRDDPDDVDDRNDPNGYDDHDDHDNPDDQDVPDDHDDHDDRDYPDGHTDRNDYDDSRDDSLDKEPGCAKILQVQLMSFECMLCVLLKEPNTLYSPYSHPTHQSPTYTNTPMHQYKHT</sequence>
<reference evidence="2 4" key="2">
    <citation type="journal article" date="2013" name="Nature">
        <title>Insights into bilaterian evolution from three spiralian genomes.</title>
        <authorList>
            <person name="Simakov O."/>
            <person name="Marletaz F."/>
            <person name="Cho S.J."/>
            <person name="Edsinger-Gonzales E."/>
            <person name="Havlak P."/>
            <person name="Hellsten U."/>
            <person name="Kuo D.H."/>
            <person name="Larsson T."/>
            <person name="Lv J."/>
            <person name="Arendt D."/>
            <person name="Savage R."/>
            <person name="Osoegawa K."/>
            <person name="de Jong P."/>
            <person name="Grimwood J."/>
            <person name="Chapman J.A."/>
            <person name="Shapiro H."/>
            <person name="Aerts A."/>
            <person name="Otillar R.P."/>
            <person name="Terry A.Y."/>
            <person name="Boore J.L."/>
            <person name="Grigoriev I.V."/>
            <person name="Lindberg D.R."/>
            <person name="Seaver E.C."/>
            <person name="Weisblat D.A."/>
            <person name="Putnam N.H."/>
            <person name="Rokhsar D.S."/>
        </authorList>
    </citation>
    <scope>NUCLEOTIDE SEQUENCE</scope>
    <source>
        <strain evidence="2 4">I ESC-2004</strain>
    </source>
</reference>
<feature type="compositionally biased region" description="Basic and acidic residues" evidence="1">
    <location>
        <begin position="17"/>
        <end position="43"/>
    </location>
</feature>